<proteinExistence type="predicted"/>
<protein>
    <submittedName>
        <fullName evidence="1">Uncharacterized protein</fullName>
    </submittedName>
</protein>
<comment type="caution">
    <text evidence="1">The sequence shown here is derived from an EMBL/GenBank/DDBJ whole genome shotgun (WGS) entry which is preliminary data.</text>
</comment>
<evidence type="ECO:0000313" key="1">
    <source>
        <dbReference type="EMBL" id="KAK5846376.1"/>
    </source>
</evidence>
<name>A0ABR0R4D2_GOSAR</name>
<reference evidence="1 2" key="1">
    <citation type="submission" date="2023-03" db="EMBL/GenBank/DDBJ databases">
        <title>WGS of Gossypium arboreum.</title>
        <authorList>
            <person name="Yu D."/>
        </authorList>
    </citation>
    <scope>NUCLEOTIDE SEQUENCE [LARGE SCALE GENOMIC DNA]</scope>
    <source>
        <tissue evidence="1">Leaf</tissue>
    </source>
</reference>
<keyword evidence="2" id="KW-1185">Reference proteome</keyword>
<dbReference type="Proteomes" id="UP001358586">
    <property type="component" value="Chromosome 1"/>
</dbReference>
<evidence type="ECO:0000313" key="2">
    <source>
        <dbReference type="Proteomes" id="UP001358586"/>
    </source>
</evidence>
<organism evidence="1 2">
    <name type="scientific">Gossypium arboreum</name>
    <name type="common">Tree cotton</name>
    <name type="synonym">Gossypium nanking</name>
    <dbReference type="NCBI Taxonomy" id="29729"/>
    <lineage>
        <taxon>Eukaryota</taxon>
        <taxon>Viridiplantae</taxon>
        <taxon>Streptophyta</taxon>
        <taxon>Embryophyta</taxon>
        <taxon>Tracheophyta</taxon>
        <taxon>Spermatophyta</taxon>
        <taxon>Magnoliopsida</taxon>
        <taxon>eudicotyledons</taxon>
        <taxon>Gunneridae</taxon>
        <taxon>Pentapetalae</taxon>
        <taxon>rosids</taxon>
        <taxon>malvids</taxon>
        <taxon>Malvales</taxon>
        <taxon>Malvaceae</taxon>
        <taxon>Malvoideae</taxon>
        <taxon>Gossypium</taxon>
    </lineage>
</organism>
<gene>
    <name evidence="1" type="ORF">PVK06_002661</name>
</gene>
<accession>A0ABR0R4D2</accession>
<sequence length="96" mass="10880">MVVDRVLEGLIHNMGKPLIPQIRGYLQETGFLITSRMLGGCKLDSTLISALLKRWRPKTYFSPSMQQEYNHTRGCNVTTRSASGWASRHGISDRSR</sequence>
<dbReference type="EMBL" id="JARKNE010000001">
    <property type="protein sequence ID" value="KAK5846376.1"/>
    <property type="molecule type" value="Genomic_DNA"/>
</dbReference>